<protein>
    <recommendedName>
        <fullName evidence="4">Holin-X, holin superfamily III</fullName>
    </recommendedName>
</protein>
<sequence>MSEAPETYRDEAEGADGDWKASAAEFVQARIELIRLEARDAGREAARKAATVVIITGCAILCWMLVITGLIGLVAAARPDWPWYHITLVAAGLHLAIAGIGVLSLRKGGQPPFPLTRSEFAKDQAWLETLKKKR</sequence>
<keyword evidence="1" id="KW-0472">Membrane</keyword>
<reference evidence="2 3" key="1">
    <citation type="submission" date="2021-06" db="EMBL/GenBank/DDBJ databases">
        <title>Complete genome of Haloferula helveola possessing various polysaccharide degrading enzymes.</title>
        <authorList>
            <person name="Takami H."/>
            <person name="Huang C."/>
            <person name="Hamasaki K."/>
        </authorList>
    </citation>
    <scope>NUCLEOTIDE SEQUENCE [LARGE SCALE GENOMIC DNA]</scope>
    <source>
        <strain evidence="2 3">CN-1</strain>
    </source>
</reference>
<dbReference type="EMBL" id="AP024702">
    <property type="protein sequence ID" value="BCX47374.1"/>
    <property type="molecule type" value="Genomic_DNA"/>
</dbReference>
<evidence type="ECO:0000313" key="2">
    <source>
        <dbReference type="EMBL" id="BCX47374.1"/>
    </source>
</evidence>
<dbReference type="RefSeq" id="WP_338689539.1">
    <property type="nucleotide sequence ID" value="NZ_AP024702.1"/>
</dbReference>
<gene>
    <name evidence="2" type="ORF">HAHE_12820</name>
</gene>
<keyword evidence="1" id="KW-1133">Transmembrane helix</keyword>
<dbReference type="Proteomes" id="UP001374893">
    <property type="component" value="Chromosome"/>
</dbReference>
<dbReference type="Pfam" id="PF07332">
    <property type="entry name" value="Phage_holin_3_6"/>
    <property type="match status" value="1"/>
</dbReference>
<evidence type="ECO:0008006" key="4">
    <source>
        <dbReference type="Google" id="ProtNLM"/>
    </source>
</evidence>
<dbReference type="InterPro" id="IPR009937">
    <property type="entry name" value="Phage_holin_3_6"/>
</dbReference>
<name>A0ABN6H1C3_9BACT</name>
<evidence type="ECO:0000313" key="3">
    <source>
        <dbReference type="Proteomes" id="UP001374893"/>
    </source>
</evidence>
<accession>A0ABN6H1C3</accession>
<feature type="transmembrane region" description="Helical" evidence="1">
    <location>
        <begin position="49"/>
        <end position="77"/>
    </location>
</feature>
<proteinExistence type="predicted"/>
<evidence type="ECO:0000256" key="1">
    <source>
        <dbReference type="SAM" id="Phobius"/>
    </source>
</evidence>
<keyword evidence="1" id="KW-0812">Transmembrane</keyword>
<keyword evidence="3" id="KW-1185">Reference proteome</keyword>
<feature type="transmembrane region" description="Helical" evidence="1">
    <location>
        <begin position="83"/>
        <end position="105"/>
    </location>
</feature>
<organism evidence="2 3">
    <name type="scientific">Haloferula helveola</name>
    <dbReference type="NCBI Taxonomy" id="490095"/>
    <lineage>
        <taxon>Bacteria</taxon>
        <taxon>Pseudomonadati</taxon>
        <taxon>Verrucomicrobiota</taxon>
        <taxon>Verrucomicrobiia</taxon>
        <taxon>Verrucomicrobiales</taxon>
        <taxon>Verrucomicrobiaceae</taxon>
        <taxon>Haloferula</taxon>
    </lineage>
</organism>